<dbReference type="SUPFAM" id="SSF69322">
    <property type="entry name" value="Tricorn protease domain 2"/>
    <property type="match status" value="1"/>
</dbReference>
<evidence type="ECO:0000256" key="1">
    <source>
        <dbReference type="SAM" id="MobiDB-lite"/>
    </source>
</evidence>
<sequence>MLAGLGAAHCRDPVDPPPVEGEKETPPLPAMAREARLLQVDAAQRVLLSIRADGTYAQDLPDGAPVRIADAAEGADITGDGQTTVMWSAEADGMRTVWLWRRGTPEAIVLSQKARGPVLHDGGQSFVAFLEQDGTGASAVRVARIPTCLPGDCVLQTLLQVQDGAPALRRGGTTLSLQNGAHRWLIDVPTGAVKDLGELPGHSFVSPAMTRYGWAEHDHVRLFDSATGAQVWEQVIEHADFQSWISTHAFMLSEERVYVGSEDIYMGTPQGVPKSHRTYACGAQGCSSSLGGDSCYPATLQGQLAMWCRPDPCLQIRCPQPSPSYRDSEGAWLYSESESGRVLGPILSQDLKNSVGLYGEQGQLHRLEWRREDEFWSLYLDAPYPSAPIQFLPDKSRVVFHQQVFEADGIARSHLWTWDRFRRVDLGRLDGAPGPMSIVRDNPPTFYLDTDVVNADGTAGTAIVRVAL</sequence>
<dbReference type="AlphaFoldDB" id="A0A3A8QR98"/>
<evidence type="ECO:0000313" key="2">
    <source>
        <dbReference type="EMBL" id="RKH70278.1"/>
    </source>
</evidence>
<evidence type="ECO:0008006" key="4">
    <source>
        <dbReference type="Google" id="ProtNLM"/>
    </source>
</evidence>
<name>A0A3A8QR98_9BACT</name>
<organism evidence="2 3">
    <name type="scientific">Corallococcus interemptor</name>
    <dbReference type="NCBI Taxonomy" id="2316720"/>
    <lineage>
        <taxon>Bacteria</taxon>
        <taxon>Pseudomonadati</taxon>
        <taxon>Myxococcota</taxon>
        <taxon>Myxococcia</taxon>
        <taxon>Myxococcales</taxon>
        <taxon>Cystobacterineae</taxon>
        <taxon>Myxococcaceae</taxon>
        <taxon>Corallococcus</taxon>
    </lineage>
</organism>
<feature type="region of interest" description="Disordered" evidence="1">
    <location>
        <begin position="1"/>
        <end position="26"/>
    </location>
</feature>
<evidence type="ECO:0000313" key="3">
    <source>
        <dbReference type="Proteomes" id="UP000282656"/>
    </source>
</evidence>
<protein>
    <recommendedName>
        <fullName evidence="4">WD40 repeat domain-containing protein</fullName>
    </recommendedName>
</protein>
<feature type="compositionally biased region" description="Basic and acidic residues" evidence="1">
    <location>
        <begin position="9"/>
        <end position="25"/>
    </location>
</feature>
<keyword evidence="3" id="KW-1185">Reference proteome</keyword>
<accession>A0A3A8QR98</accession>
<gene>
    <name evidence="2" type="ORF">D7X96_12230</name>
</gene>
<proteinExistence type="predicted"/>
<dbReference type="Proteomes" id="UP000282656">
    <property type="component" value="Unassembled WGS sequence"/>
</dbReference>
<dbReference type="EMBL" id="RAWM01000025">
    <property type="protein sequence ID" value="RKH70278.1"/>
    <property type="molecule type" value="Genomic_DNA"/>
</dbReference>
<reference evidence="3" key="1">
    <citation type="submission" date="2018-09" db="EMBL/GenBank/DDBJ databases">
        <authorList>
            <person name="Livingstone P.G."/>
            <person name="Whitworth D.E."/>
        </authorList>
    </citation>
    <scope>NUCLEOTIDE SEQUENCE [LARGE SCALE GENOMIC DNA]</scope>
    <source>
        <strain evidence="3">AB047A</strain>
    </source>
</reference>
<comment type="caution">
    <text evidence="2">The sequence shown here is derived from an EMBL/GenBank/DDBJ whole genome shotgun (WGS) entry which is preliminary data.</text>
</comment>